<reference evidence="4" key="2">
    <citation type="submission" date="2015-01" db="EMBL/GenBank/DDBJ databases">
        <title>Evolutionary Origins and Diversification of the Mycorrhizal Mutualists.</title>
        <authorList>
            <consortium name="DOE Joint Genome Institute"/>
            <consortium name="Mycorrhizal Genomics Consortium"/>
            <person name="Kohler A."/>
            <person name="Kuo A."/>
            <person name="Nagy L.G."/>
            <person name="Floudas D."/>
            <person name="Copeland A."/>
            <person name="Barry K.W."/>
            <person name="Cichocki N."/>
            <person name="Veneault-Fourrey C."/>
            <person name="LaButti K."/>
            <person name="Lindquist E.A."/>
            <person name="Lipzen A."/>
            <person name="Lundell T."/>
            <person name="Morin E."/>
            <person name="Murat C."/>
            <person name="Riley R."/>
            <person name="Ohm R."/>
            <person name="Sun H."/>
            <person name="Tunlid A."/>
            <person name="Henrissat B."/>
            <person name="Grigoriev I.V."/>
            <person name="Hibbett D.S."/>
            <person name="Martin F."/>
        </authorList>
    </citation>
    <scope>NUCLEOTIDE SEQUENCE [LARGE SCALE GENOMIC DNA]</scope>
    <source>
        <strain evidence="4">441</strain>
    </source>
</reference>
<dbReference type="OrthoDB" id="10586399at2759"/>
<organism evidence="3 4">
    <name type="scientific">Pisolithus microcarpus 441</name>
    <dbReference type="NCBI Taxonomy" id="765257"/>
    <lineage>
        <taxon>Eukaryota</taxon>
        <taxon>Fungi</taxon>
        <taxon>Dikarya</taxon>
        <taxon>Basidiomycota</taxon>
        <taxon>Agaricomycotina</taxon>
        <taxon>Agaricomycetes</taxon>
        <taxon>Agaricomycetidae</taxon>
        <taxon>Boletales</taxon>
        <taxon>Sclerodermatineae</taxon>
        <taxon>Pisolithaceae</taxon>
        <taxon>Pisolithus</taxon>
    </lineage>
</organism>
<keyword evidence="4" id="KW-1185">Reference proteome</keyword>
<feature type="transmembrane region" description="Helical" evidence="2">
    <location>
        <begin position="209"/>
        <end position="229"/>
    </location>
</feature>
<evidence type="ECO:0000313" key="4">
    <source>
        <dbReference type="Proteomes" id="UP000054018"/>
    </source>
</evidence>
<accession>A0A0C9Z876</accession>
<gene>
    <name evidence="3" type="ORF">PISMIDRAFT_279221</name>
</gene>
<feature type="region of interest" description="Disordered" evidence="1">
    <location>
        <begin position="156"/>
        <end position="199"/>
    </location>
</feature>
<evidence type="ECO:0000256" key="1">
    <source>
        <dbReference type="SAM" id="MobiDB-lite"/>
    </source>
</evidence>
<keyword evidence="2" id="KW-0472">Membrane</keyword>
<evidence type="ECO:0000256" key="2">
    <source>
        <dbReference type="SAM" id="Phobius"/>
    </source>
</evidence>
<sequence>MTNNRTTDIPYYRRAALPQYRRTVLPTYHTTARRITDVPCYCTTAVSSVRLTNKPTYRRKSSRFRTCRSAIVRLSILSTICIHNMGIHHRLSMKPCGFRRLATLIQDHHPRPNHVHSVFPLVHWSGLLTRALHNNAPMCQRLLLDAQEILNLDKSLGSGRQQRPAPPPAPVRHRHQEPAPAPAPPPASSVPGHPLPPPPHDPYAAAAPFIGWVLAIIWDISSLVASVSYTRCR</sequence>
<keyword evidence="2" id="KW-1133">Transmembrane helix</keyword>
<protein>
    <submittedName>
        <fullName evidence="3">Uncharacterized protein</fullName>
    </submittedName>
</protein>
<proteinExistence type="predicted"/>
<keyword evidence="2" id="KW-0812">Transmembrane</keyword>
<dbReference type="HOGENOM" id="CLU_1190297_0_0_1"/>
<dbReference type="AlphaFoldDB" id="A0A0C9Z876"/>
<evidence type="ECO:0000313" key="3">
    <source>
        <dbReference type="EMBL" id="KIK16058.1"/>
    </source>
</evidence>
<dbReference type="EMBL" id="KN833868">
    <property type="protein sequence ID" value="KIK16058.1"/>
    <property type="molecule type" value="Genomic_DNA"/>
</dbReference>
<dbReference type="Proteomes" id="UP000054018">
    <property type="component" value="Unassembled WGS sequence"/>
</dbReference>
<feature type="compositionally biased region" description="Pro residues" evidence="1">
    <location>
        <begin position="179"/>
        <end position="199"/>
    </location>
</feature>
<reference evidence="3 4" key="1">
    <citation type="submission" date="2014-04" db="EMBL/GenBank/DDBJ databases">
        <authorList>
            <consortium name="DOE Joint Genome Institute"/>
            <person name="Kuo A."/>
            <person name="Kohler A."/>
            <person name="Costa M.D."/>
            <person name="Nagy L.G."/>
            <person name="Floudas D."/>
            <person name="Copeland A."/>
            <person name="Barry K.W."/>
            <person name="Cichocki N."/>
            <person name="Veneault-Fourrey C."/>
            <person name="LaButti K."/>
            <person name="Lindquist E.A."/>
            <person name="Lipzen A."/>
            <person name="Lundell T."/>
            <person name="Morin E."/>
            <person name="Murat C."/>
            <person name="Sun H."/>
            <person name="Tunlid A."/>
            <person name="Henrissat B."/>
            <person name="Grigoriev I.V."/>
            <person name="Hibbett D.S."/>
            <person name="Martin F."/>
            <person name="Nordberg H.P."/>
            <person name="Cantor M.N."/>
            <person name="Hua S.X."/>
        </authorList>
    </citation>
    <scope>NUCLEOTIDE SEQUENCE [LARGE SCALE GENOMIC DNA]</scope>
    <source>
        <strain evidence="3 4">441</strain>
    </source>
</reference>
<name>A0A0C9Z876_9AGAM</name>